<feature type="repeat" description="WD" evidence="3">
    <location>
        <begin position="72"/>
        <end position="113"/>
    </location>
</feature>
<dbReference type="PROSITE" id="PS50082">
    <property type="entry name" value="WD_REPEATS_2"/>
    <property type="match status" value="5"/>
</dbReference>
<dbReference type="CDD" id="cd00200">
    <property type="entry name" value="WD40"/>
    <property type="match status" value="1"/>
</dbReference>
<dbReference type="InterPro" id="IPR036322">
    <property type="entry name" value="WD40_repeat_dom_sf"/>
</dbReference>
<dbReference type="InterPro" id="IPR006594">
    <property type="entry name" value="LisH"/>
</dbReference>
<protein>
    <recommendedName>
        <fullName evidence="4">PAC1-like LisH-like dimerisation domain-containing protein</fullName>
    </recommendedName>
</protein>
<reference evidence="5" key="2">
    <citation type="submission" date="2025-09" db="UniProtKB">
        <authorList>
            <consortium name="Ensembl"/>
        </authorList>
    </citation>
    <scope>IDENTIFICATION</scope>
</reference>
<feature type="repeat" description="WD" evidence="3">
    <location>
        <begin position="114"/>
        <end position="155"/>
    </location>
</feature>
<reference evidence="5" key="1">
    <citation type="submission" date="2025-08" db="UniProtKB">
        <authorList>
            <consortium name="Ensembl"/>
        </authorList>
    </citation>
    <scope>IDENTIFICATION</scope>
</reference>
<dbReference type="InterPro" id="IPR020472">
    <property type="entry name" value="WD40_PAC1"/>
</dbReference>
<accession>A0A2K6E213</accession>
<dbReference type="InterPro" id="IPR015943">
    <property type="entry name" value="WD40/YVTN_repeat-like_dom_sf"/>
</dbReference>
<dbReference type="Gene3D" id="1.20.960.30">
    <property type="match status" value="1"/>
</dbReference>
<dbReference type="InterPro" id="IPR037190">
    <property type="entry name" value="LIS1_N"/>
</dbReference>
<dbReference type="InterPro" id="IPR056795">
    <property type="entry name" value="PAC1-like_LisH-like_dom"/>
</dbReference>
<dbReference type="PROSITE" id="PS50896">
    <property type="entry name" value="LISH"/>
    <property type="match status" value="1"/>
</dbReference>
<evidence type="ECO:0000259" key="4">
    <source>
        <dbReference type="Pfam" id="PF24951"/>
    </source>
</evidence>
<dbReference type="Ensembl" id="ENSMNET00000066694.1">
    <property type="protein sequence ID" value="ENSMNEP00000042192.1"/>
    <property type="gene ID" value="ENSMNEG00000043843.1"/>
</dbReference>
<evidence type="ECO:0000256" key="3">
    <source>
        <dbReference type="PROSITE-ProRule" id="PRU00221"/>
    </source>
</evidence>
<organism evidence="5 6">
    <name type="scientific">Macaca nemestrina</name>
    <name type="common">Pig-tailed macaque</name>
    <dbReference type="NCBI Taxonomy" id="9545"/>
    <lineage>
        <taxon>Eukaryota</taxon>
        <taxon>Metazoa</taxon>
        <taxon>Chordata</taxon>
        <taxon>Craniata</taxon>
        <taxon>Vertebrata</taxon>
        <taxon>Euteleostomi</taxon>
        <taxon>Mammalia</taxon>
        <taxon>Eutheria</taxon>
        <taxon>Euarchontoglires</taxon>
        <taxon>Primates</taxon>
        <taxon>Haplorrhini</taxon>
        <taxon>Catarrhini</taxon>
        <taxon>Cercopithecidae</taxon>
        <taxon>Cercopithecinae</taxon>
        <taxon>Macaca</taxon>
    </lineage>
</organism>
<dbReference type="SUPFAM" id="SSF109925">
    <property type="entry name" value="Lissencephaly-1 protein (Lis-1, PAF-AH alpha) N-terminal domain"/>
    <property type="match status" value="1"/>
</dbReference>
<dbReference type="SMART" id="SM00320">
    <property type="entry name" value="WD40"/>
    <property type="match status" value="6"/>
</dbReference>
<name>A0A2K6E213_MACNE</name>
<evidence type="ECO:0000256" key="1">
    <source>
        <dbReference type="ARBA" id="ARBA00022574"/>
    </source>
</evidence>
<dbReference type="Pfam" id="PF00400">
    <property type="entry name" value="WD40"/>
    <property type="match status" value="6"/>
</dbReference>
<dbReference type="PANTHER" id="PTHR44129">
    <property type="entry name" value="WD REPEAT-CONTAINING PROTEIN POP1"/>
    <property type="match status" value="1"/>
</dbReference>
<proteinExistence type="predicted"/>
<sequence length="330" mass="37007">MVLSQRQQDELNRAIAVYLRPNGYEEAYSVFKKEAGVLGKKGTSKVMELESNGDRSPVTRVIFHPVFVVMVSASEDATINDISFDHSGKLLASCSAAMTIKLWDFRDFECIRTTHGQDHDVSSVAIMARGDHTVSASRDEAIKMWEGQTGYCVKTFTGHREWVHGTLIASCSNDQTVCVWVIATKQCKAELREHEHVVECISWAPESSYSSISEATGSETKRKSGKPGPFLLSGSRDKTMKIWDVSTGMCLMTLVGRDNWVHGVLFNSRGKFILSCADDKTVCLWDHKNKQCMKTLTMHEHFVTSLDFHKTAPYVVTGRVDQTVKVWECH</sequence>
<dbReference type="SUPFAM" id="SSF50978">
    <property type="entry name" value="WD40 repeat-like"/>
    <property type="match status" value="1"/>
</dbReference>
<dbReference type="InterPro" id="IPR019775">
    <property type="entry name" value="WD40_repeat_CS"/>
</dbReference>
<feature type="repeat" description="WD" evidence="3">
    <location>
        <begin position="228"/>
        <end position="253"/>
    </location>
</feature>
<dbReference type="PROSITE" id="PS50294">
    <property type="entry name" value="WD_REPEATS_REGION"/>
    <property type="match status" value="2"/>
</dbReference>
<dbReference type="STRING" id="9545.ENSMNEP00000042192"/>
<dbReference type="AlphaFoldDB" id="A0A2K6E213"/>
<feature type="domain" description="PAC1-like LisH-like dimerisation" evidence="4">
    <location>
        <begin position="5"/>
        <end position="37"/>
    </location>
</feature>
<keyword evidence="2" id="KW-0677">Repeat</keyword>
<dbReference type="SMART" id="SM00667">
    <property type="entry name" value="LisH"/>
    <property type="match status" value="1"/>
</dbReference>
<dbReference type="PRINTS" id="PR00320">
    <property type="entry name" value="GPROTEINBRPT"/>
</dbReference>
<keyword evidence="1 3" id="KW-0853">WD repeat</keyword>
<evidence type="ECO:0000313" key="6">
    <source>
        <dbReference type="Proteomes" id="UP000233120"/>
    </source>
</evidence>
<feature type="repeat" description="WD" evidence="3">
    <location>
        <begin position="254"/>
        <end position="295"/>
    </location>
</feature>
<dbReference type="PROSITE" id="PS00678">
    <property type="entry name" value="WD_REPEATS_1"/>
    <property type="match status" value="2"/>
</dbReference>
<dbReference type="InterPro" id="IPR001680">
    <property type="entry name" value="WD40_rpt"/>
</dbReference>
<keyword evidence="6" id="KW-1185">Reference proteome</keyword>
<dbReference type="Proteomes" id="UP000233120">
    <property type="component" value="Unassembled WGS sequence"/>
</dbReference>
<dbReference type="Gene3D" id="2.130.10.10">
    <property type="entry name" value="YVTN repeat-like/Quinoprotein amine dehydrogenase"/>
    <property type="match status" value="1"/>
</dbReference>
<feature type="repeat" description="WD" evidence="3">
    <location>
        <begin position="296"/>
        <end position="330"/>
    </location>
</feature>
<dbReference type="GeneTree" id="ENSGT00940000155039"/>
<dbReference type="OMA" id="RDFECIR"/>
<evidence type="ECO:0000313" key="5">
    <source>
        <dbReference type="Ensembl" id="ENSMNEP00000042192.1"/>
    </source>
</evidence>
<dbReference type="Pfam" id="PF24951">
    <property type="entry name" value="LisH_PAC1"/>
    <property type="match status" value="1"/>
</dbReference>
<evidence type="ECO:0000256" key="2">
    <source>
        <dbReference type="ARBA" id="ARBA00022737"/>
    </source>
</evidence>
<dbReference type="InterPro" id="IPR050349">
    <property type="entry name" value="WD_LIS1/nudF_dynein_reg"/>
</dbReference>